<protein>
    <submittedName>
        <fullName evidence="1">Uncharacterized protein</fullName>
    </submittedName>
</protein>
<dbReference type="EMBL" id="JAPFRF010000011">
    <property type="protein sequence ID" value="KAJ7317554.1"/>
    <property type="molecule type" value="Genomic_DNA"/>
</dbReference>
<accession>A0A9Q0XKA5</accession>
<dbReference type="Gene3D" id="2.170.15.10">
    <property type="entry name" value="Proaerolysin, chain A, domain 3"/>
    <property type="match status" value="1"/>
</dbReference>
<evidence type="ECO:0000313" key="2">
    <source>
        <dbReference type="Proteomes" id="UP001142489"/>
    </source>
</evidence>
<proteinExistence type="predicted"/>
<organism evidence="1 2">
    <name type="scientific">Phrynocephalus forsythii</name>
    <dbReference type="NCBI Taxonomy" id="171643"/>
    <lineage>
        <taxon>Eukaryota</taxon>
        <taxon>Metazoa</taxon>
        <taxon>Chordata</taxon>
        <taxon>Craniata</taxon>
        <taxon>Vertebrata</taxon>
        <taxon>Euteleostomi</taxon>
        <taxon>Lepidosauria</taxon>
        <taxon>Squamata</taxon>
        <taxon>Bifurcata</taxon>
        <taxon>Unidentata</taxon>
        <taxon>Episquamata</taxon>
        <taxon>Toxicofera</taxon>
        <taxon>Iguania</taxon>
        <taxon>Acrodonta</taxon>
        <taxon>Agamidae</taxon>
        <taxon>Agaminae</taxon>
        <taxon>Phrynocephalus</taxon>
    </lineage>
</organism>
<sequence length="123" mass="14009">MLYHLRSIDRVFWNTLWGLGLSSSGTFEVESVKLVAKYNKNNDRVVPVVRTISEEVPERVVVPPMTEVKATLYVEISLHAALPIMAIIRKVKPDGTEEIFRETGAWKGLVYRNLRVELNTAQI</sequence>
<reference evidence="1" key="1">
    <citation type="journal article" date="2023" name="DNA Res.">
        <title>Chromosome-level genome assembly of Phrynocephalus forsythii using third-generation DNA sequencing and Hi-C analysis.</title>
        <authorList>
            <person name="Qi Y."/>
            <person name="Zhao W."/>
            <person name="Zhao Y."/>
            <person name="Niu C."/>
            <person name="Cao S."/>
            <person name="Zhang Y."/>
        </authorList>
    </citation>
    <scope>NUCLEOTIDE SEQUENCE</scope>
    <source>
        <tissue evidence="1">Muscle</tissue>
    </source>
</reference>
<name>A0A9Q0XKA5_9SAUR</name>
<keyword evidence="2" id="KW-1185">Reference proteome</keyword>
<comment type="caution">
    <text evidence="1">The sequence shown here is derived from an EMBL/GenBank/DDBJ whole genome shotgun (WGS) entry which is preliminary data.</text>
</comment>
<dbReference type="AlphaFoldDB" id="A0A9Q0XKA5"/>
<dbReference type="Proteomes" id="UP001142489">
    <property type="component" value="Unassembled WGS sequence"/>
</dbReference>
<evidence type="ECO:0000313" key="1">
    <source>
        <dbReference type="EMBL" id="KAJ7317554.1"/>
    </source>
</evidence>
<gene>
    <name evidence="1" type="ORF">JRQ81_003716</name>
</gene>